<dbReference type="InterPro" id="IPR051795">
    <property type="entry name" value="Glycosyl_Hydrlase_43"/>
</dbReference>
<dbReference type="EMBL" id="JAANBB010000619">
    <property type="protein sequence ID" value="KAF7537882.1"/>
    <property type="molecule type" value="Genomic_DNA"/>
</dbReference>
<evidence type="ECO:0000259" key="1">
    <source>
        <dbReference type="Pfam" id="PF17851"/>
    </source>
</evidence>
<dbReference type="PANTHER" id="PTHR42812">
    <property type="entry name" value="BETA-XYLOSIDASE"/>
    <property type="match status" value="1"/>
</dbReference>
<evidence type="ECO:0000313" key="2">
    <source>
        <dbReference type="EMBL" id="KAF7537882.1"/>
    </source>
</evidence>
<evidence type="ECO:0000313" key="3">
    <source>
        <dbReference type="Proteomes" id="UP000722485"/>
    </source>
</evidence>
<dbReference type="InterPro" id="IPR013320">
    <property type="entry name" value="ConA-like_dom_sf"/>
</dbReference>
<feature type="domain" description="Beta-xylosidase C-terminal Concanavalin A-like" evidence="1">
    <location>
        <begin position="1"/>
        <end position="147"/>
    </location>
</feature>
<accession>A0A9P5LA96</accession>
<proteinExistence type="predicted"/>
<organism evidence="2 3">
    <name type="scientific">Cylindrodendrum hubeiense</name>
    <dbReference type="NCBI Taxonomy" id="595255"/>
    <lineage>
        <taxon>Eukaryota</taxon>
        <taxon>Fungi</taxon>
        <taxon>Dikarya</taxon>
        <taxon>Ascomycota</taxon>
        <taxon>Pezizomycotina</taxon>
        <taxon>Sordariomycetes</taxon>
        <taxon>Hypocreomycetidae</taxon>
        <taxon>Hypocreales</taxon>
        <taxon>Nectriaceae</taxon>
        <taxon>Cylindrodendrum</taxon>
    </lineage>
</organism>
<dbReference type="InterPro" id="IPR041542">
    <property type="entry name" value="GH43_C2"/>
</dbReference>
<dbReference type="Pfam" id="PF17851">
    <property type="entry name" value="GH43_C2"/>
    <property type="match status" value="1"/>
</dbReference>
<name>A0A9P5LA96_9HYPO</name>
<protein>
    <recommendedName>
        <fullName evidence="1">Beta-xylosidase C-terminal Concanavalin A-like domain-containing protein</fullName>
    </recommendedName>
</protein>
<dbReference type="OrthoDB" id="2139957at2759"/>
<dbReference type="Gene3D" id="2.60.120.200">
    <property type="match status" value="1"/>
</dbReference>
<gene>
    <name evidence="2" type="ORF">G7Z17_g12770</name>
</gene>
<dbReference type="AlphaFoldDB" id="A0A9P5LA96"/>
<keyword evidence="3" id="KW-1185">Reference proteome</keyword>
<reference evidence="2" key="1">
    <citation type="submission" date="2020-03" db="EMBL/GenBank/DDBJ databases">
        <title>Draft Genome Sequence of Cylindrodendrum hubeiense.</title>
        <authorList>
            <person name="Buettner E."/>
            <person name="Kellner H."/>
        </authorList>
    </citation>
    <scope>NUCLEOTIDE SEQUENCE</scope>
    <source>
        <strain evidence="2">IHI 201604</strain>
    </source>
</reference>
<dbReference type="Proteomes" id="UP000722485">
    <property type="component" value="Unassembled WGS sequence"/>
</dbReference>
<dbReference type="PANTHER" id="PTHR42812:SF16">
    <property type="entry name" value="HYDROLASE, PUTATIVE (AFU_ORTHOLOGUE AFUA_7G06110)-RELATED"/>
    <property type="match status" value="1"/>
</dbReference>
<sequence>MLLRKQTSYNQTFSAKMEFNPTQRGYEAGVVLWWSNYSYATIGVVGAPDESDSKREVVVRSPGGTSQIVPAMTFPVPLTVERVEFKIHATPTSYELSISANDKAMPLTVLAKDLTVAPPVGGAFTGVMFGVYSFGRGEPVLDPADFTDIVTKEHES</sequence>
<dbReference type="SUPFAM" id="SSF49899">
    <property type="entry name" value="Concanavalin A-like lectins/glucanases"/>
    <property type="match status" value="1"/>
</dbReference>
<comment type="caution">
    <text evidence="2">The sequence shown here is derived from an EMBL/GenBank/DDBJ whole genome shotgun (WGS) entry which is preliminary data.</text>
</comment>